<dbReference type="InterPro" id="IPR012340">
    <property type="entry name" value="NA-bd_OB-fold"/>
</dbReference>
<accession>E6PS24</accession>
<proteinExistence type="predicted"/>
<evidence type="ECO:0000313" key="1">
    <source>
        <dbReference type="EMBL" id="CBH97730.1"/>
    </source>
</evidence>
<dbReference type="SUPFAM" id="SSF50249">
    <property type="entry name" value="Nucleic acid-binding proteins"/>
    <property type="match status" value="1"/>
</dbReference>
<dbReference type="InterPro" id="IPR023646">
    <property type="entry name" value="Prisomal_replication_PriB"/>
</dbReference>
<dbReference type="AlphaFoldDB" id="E6PS24"/>
<dbReference type="GO" id="GO:0006260">
    <property type="term" value="P:DNA replication"/>
    <property type="evidence" value="ECO:0007669"/>
    <property type="project" value="InterPro"/>
</dbReference>
<dbReference type="GO" id="GO:0003697">
    <property type="term" value="F:single-stranded DNA binding"/>
    <property type="evidence" value="ECO:0007669"/>
    <property type="project" value="InterPro"/>
</dbReference>
<organism evidence="1">
    <name type="scientific">mine drainage metagenome</name>
    <dbReference type="NCBI Taxonomy" id="410659"/>
    <lineage>
        <taxon>unclassified sequences</taxon>
        <taxon>metagenomes</taxon>
        <taxon>ecological metagenomes</taxon>
    </lineage>
</organism>
<comment type="caution">
    <text evidence="1">The sequence shown here is derived from an EMBL/GenBank/DDBJ whole genome shotgun (WGS) entry which is preliminary data.</text>
</comment>
<dbReference type="Gene3D" id="2.40.50.140">
    <property type="entry name" value="Nucleic acid-binding proteins"/>
    <property type="match status" value="1"/>
</dbReference>
<dbReference type="GO" id="GO:0030894">
    <property type="term" value="C:replisome"/>
    <property type="evidence" value="ECO:0007669"/>
    <property type="project" value="InterPro"/>
</dbReference>
<dbReference type="Pfam" id="PF22657">
    <property type="entry name" value="SSB_1"/>
    <property type="match status" value="1"/>
</dbReference>
<sequence length="98" mass="11097">MIERGALRYTPAGVEALDLRVNHASTQALASHVQQIELELQCVAFSLMARKLQHVQAGQLLHLAGYLMPNRRGSRTLKLNITEWILEPEHGLFQEDRP</sequence>
<dbReference type="EMBL" id="CABM01000047">
    <property type="protein sequence ID" value="CBH97730.1"/>
    <property type="molecule type" value="Genomic_DNA"/>
</dbReference>
<reference evidence="1" key="1">
    <citation type="submission" date="2009-10" db="EMBL/GenBank/DDBJ databases">
        <title>Diversity of trophic interactions inside an arsenic-rich microbial ecosystem.</title>
        <authorList>
            <person name="Bertin P.N."/>
            <person name="Heinrich-Salmeron A."/>
            <person name="Pelletier E."/>
            <person name="Goulhen-Chollet F."/>
            <person name="Arsene-Ploetze F."/>
            <person name="Gallien S."/>
            <person name="Calteau A."/>
            <person name="Vallenet D."/>
            <person name="Casiot C."/>
            <person name="Chane-Woon-Ming B."/>
            <person name="Giloteaux L."/>
            <person name="Barakat M."/>
            <person name="Bonnefoy V."/>
            <person name="Bruneel O."/>
            <person name="Chandler M."/>
            <person name="Cleiss J."/>
            <person name="Duran R."/>
            <person name="Elbaz-Poulichet F."/>
            <person name="Fonknechten N."/>
            <person name="Lauga B."/>
            <person name="Mornico D."/>
            <person name="Ortet P."/>
            <person name="Schaeffer C."/>
            <person name="Siguier P."/>
            <person name="Alexander Thil Smith A."/>
            <person name="Van Dorsselaer A."/>
            <person name="Weissenbach J."/>
            <person name="Medigue C."/>
            <person name="Le Paslier D."/>
        </authorList>
    </citation>
    <scope>NUCLEOTIDE SEQUENCE</scope>
</reference>
<name>E6PS24_9ZZZZ</name>
<gene>
    <name evidence="1" type="ORF">CARN2_3205</name>
</gene>
<protein>
    <submittedName>
        <fullName evidence="1">Putative Primosomal replication protein n (PriB)</fullName>
    </submittedName>
</protein>